<accession>A0A176WBB2</accession>
<keyword evidence="2" id="KW-0812">Transmembrane</keyword>
<keyword evidence="2" id="KW-0472">Membrane</keyword>
<evidence type="ECO:0000256" key="2">
    <source>
        <dbReference type="SAM" id="Phobius"/>
    </source>
</evidence>
<proteinExistence type="predicted"/>
<reference evidence="3" key="1">
    <citation type="submission" date="2016-03" db="EMBL/GenBank/DDBJ databases">
        <title>Mechanisms controlling the formation of the plant cell surface in tip-growing cells are functionally conserved among land plants.</title>
        <authorList>
            <person name="Honkanen S."/>
            <person name="Jones V.A."/>
            <person name="Morieri G."/>
            <person name="Champion C."/>
            <person name="Hetherington A.J."/>
            <person name="Kelly S."/>
            <person name="Saint-Marcoux D."/>
            <person name="Proust H."/>
            <person name="Prescott H."/>
            <person name="Dolan L."/>
        </authorList>
    </citation>
    <scope>NUCLEOTIDE SEQUENCE [LARGE SCALE GENOMIC DNA]</scope>
    <source>
        <tissue evidence="3">Whole gametophyte</tissue>
    </source>
</reference>
<dbReference type="Proteomes" id="UP000077202">
    <property type="component" value="Unassembled WGS sequence"/>
</dbReference>
<dbReference type="EMBL" id="LVLJ01001380">
    <property type="protein sequence ID" value="OAE29921.1"/>
    <property type="molecule type" value="Genomic_DNA"/>
</dbReference>
<feature type="region of interest" description="Disordered" evidence="1">
    <location>
        <begin position="1"/>
        <end position="45"/>
    </location>
</feature>
<gene>
    <name evidence="3" type="ORF">AXG93_773s1610</name>
</gene>
<evidence type="ECO:0000256" key="1">
    <source>
        <dbReference type="SAM" id="MobiDB-lite"/>
    </source>
</evidence>
<evidence type="ECO:0000313" key="3">
    <source>
        <dbReference type="EMBL" id="OAE29921.1"/>
    </source>
</evidence>
<sequence length="111" mass="12306">MSAHLEELGDGAGARPMGRPEEKEKGRRHRPRGRSGIKGKKEMDPAQMIAPVFGIAAAAAITFYAVSFMEMSEKSFENLGDKDLDQVKLRSSQSAREKRRGKDTVKQQSKD</sequence>
<organism evidence="3 4">
    <name type="scientific">Marchantia polymorpha subsp. ruderalis</name>
    <dbReference type="NCBI Taxonomy" id="1480154"/>
    <lineage>
        <taxon>Eukaryota</taxon>
        <taxon>Viridiplantae</taxon>
        <taxon>Streptophyta</taxon>
        <taxon>Embryophyta</taxon>
        <taxon>Marchantiophyta</taxon>
        <taxon>Marchantiopsida</taxon>
        <taxon>Marchantiidae</taxon>
        <taxon>Marchantiales</taxon>
        <taxon>Marchantiaceae</taxon>
        <taxon>Marchantia</taxon>
    </lineage>
</organism>
<dbReference type="AlphaFoldDB" id="A0A176WBB2"/>
<comment type="caution">
    <text evidence="3">The sequence shown here is derived from an EMBL/GenBank/DDBJ whole genome shotgun (WGS) entry which is preliminary data.</text>
</comment>
<dbReference type="PANTHER" id="PTHR37225">
    <property type="entry name" value="OSJNBA0011F23.3 PROTEIN"/>
    <property type="match status" value="1"/>
</dbReference>
<keyword evidence="4" id="KW-1185">Reference proteome</keyword>
<protein>
    <submittedName>
        <fullName evidence="3">Uncharacterized protein</fullName>
    </submittedName>
</protein>
<keyword evidence="2" id="KW-1133">Transmembrane helix</keyword>
<evidence type="ECO:0000313" key="4">
    <source>
        <dbReference type="Proteomes" id="UP000077202"/>
    </source>
</evidence>
<dbReference type="PANTHER" id="PTHR37225:SF1">
    <property type="entry name" value="OS04G0657900 PROTEIN"/>
    <property type="match status" value="1"/>
</dbReference>
<feature type="region of interest" description="Disordered" evidence="1">
    <location>
        <begin position="87"/>
        <end position="111"/>
    </location>
</feature>
<name>A0A176WBB2_MARPO</name>
<feature type="compositionally biased region" description="Basic residues" evidence="1">
    <location>
        <begin position="26"/>
        <end position="38"/>
    </location>
</feature>
<feature type="transmembrane region" description="Helical" evidence="2">
    <location>
        <begin position="48"/>
        <end position="66"/>
    </location>
</feature>
<feature type="compositionally biased region" description="Basic and acidic residues" evidence="1">
    <location>
        <begin position="100"/>
        <end position="111"/>
    </location>
</feature>